<dbReference type="InterPro" id="IPR019826">
    <property type="entry name" value="Carboxylesterase_B_AS"/>
</dbReference>
<keyword evidence="2 3" id="KW-0378">Hydrolase</keyword>
<keyword evidence="6" id="KW-1185">Reference proteome</keyword>
<sequence>MLFRLLYPPFFFPQLLVTQVVSLSPRTSSATVTLGHTKVIGTANLTTNIDFFGGVPFASSPLGTLRFEAPVLQTSFPQNVTTFDATAFGDACIQLSHLKMSEDCLKVDIFRPAGTSAQSNLPIQPSGPVLANLFPFCRQFLLIPRYRIHGGGLKTGGSPGIDPSALIARSVIRGTPIVYVATNYRMGPFGFPVGNEVNVTGGVNLGVKDVLVALNWVQANIQAFGGDPTKVTIFGESAGATLSSLTYMGNHIAGLARGAIFASASPSNQKAGSALEGQPVWERFVGNVTSCAAVATSGSTLGCMKNASTAELLEAYTTVGETGWTLIVDGDILPALPSVLFAQGDFAKLPFIAGDVLDECTLFVPQVPMQSYSSDTIKAALTQLYSPPVPGVTDDELSDKIDQLLMLYPDDPALGSPYNTGNETFGLPSGWKRSTSIYSNIDTYFYLFTQPQTEDPSLGVNHKMTKEFFFGLVQDDGVSSDAALSLIMMDCWLSFANSLDPNNRKGTTRPPHGDNGTVMIKDDFRTEGINAINENPLIFYH</sequence>
<dbReference type="EC" id="3.1.1.-" evidence="3"/>
<dbReference type="PROSITE" id="PS00122">
    <property type="entry name" value="CARBOXYLESTERASE_B_1"/>
    <property type="match status" value="1"/>
</dbReference>
<dbReference type="Proteomes" id="UP000620124">
    <property type="component" value="Unassembled WGS sequence"/>
</dbReference>
<proteinExistence type="inferred from homology"/>
<dbReference type="PANTHER" id="PTHR11559">
    <property type="entry name" value="CARBOXYLESTERASE"/>
    <property type="match status" value="1"/>
</dbReference>
<dbReference type="Gene3D" id="3.40.50.1820">
    <property type="entry name" value="alpha/beta hydrolase"/>
    <property type="match status" value="1"/>
</dbReference>
<comment type="similarity">
    <text evidence="1 3">Belongs to the type-B carboxylesterase/lipase family.</text>
</comment>
<dbReference type="AlphaFoldDB" id="A0A8H7D853"/>
<evidence type="ECO:0000259" key="4">
    <source>
        <dbReference type="Pfam" id="PF00135"/>
    </source>
</evidence>
<dbReference type="OrthoDB" id="408631at2759"/>
<dbReference type="InterPro" id="IPR050309">
    <property type="entry name" value="Type-B_Carboxylest/Lipase"/>
</dbReference>
<protein>
    <recommendedName>
        <fullName evidence="3">Carboxylic ester hydrolase</fullName>
        <ecNumber evidence="3">3.1.1.-</ecNumber>
    </recommendedName>
</protein>
<gene>
    <name evidence="5" type="ORF">MVEN_00455500</name>
</gene>
<dbReference type="GO" id="GO:0016787">
    <property type="term" value="F:hydrolase activity"/>
    <property type="evidence" value="ECO:0007669"/>
    <property type="project" value="UniProtKB-KW"/>
</dbReference>
<evidence type="ECO:0000256" key="3">
    <source>
        <dbReference type="RuleBase" id="RU361235"/>
    </source>
</evidence>
<dbReference type="InterPro" id="IPR002018">
    <property type="entry name" value="CarbesteraseB"/>
</dbReference>
<dbReference type="Pfam" id="PF00135">
    <property type="entry name" value="COesterase"/>
    <property type="match status" value="1"/>
</dbReference>
<dbReference type="SUPFAM" id="SSF53474">
    <property type="entry name" value="alpha/beta-Hydrolases"/>
    <property type="match status" value="1"/>
</dbReference>
<organism evidence="5 6">
    <name type="scientific">Mycena venus</name>
    <dbReference type="NCBI Taxonomy" id="2733690"/>
    <lineage>
        <taxon>Eukaryota</taxon>
        <taxon>Fungi</taxon>
        <taxon>Dikarya</taxon>
        <taxon>Basidiomycota</taxon>
        <taxon>Agaricomycotina</taxon>
        <taxon>Agaricomycetes</taxon>
        <taxon>Agaricomycetidae</taxon>
        <taxon>Agaricales</taxon>
        <taxon>Marasmiineae</taxon>
        <taxon>Mycenaceae</taxon>
        <taxon>Mycena</taxon>
    </lineage>
</organism>
<name>A0A8H7D853_9AGAR</name>
<evidence type="ECO:0000313" key="6">
    <source>
        <dbReference type="Proteomes" id="UP000620124"/>
    </source>
</evidence>
<dbReference type="EMBL" id="JACAZI010000003">
    <property type="protein sequence ID" value="KAF7365814.1"/>
    <property type="molecule type" value="Genomic_DNA"/>
</dbReference>
<evidence type="ECO:0000256" key="1">
    <source>
        <dbReference type="ARBA" id="ARBA00005964"/>
    </source>
</evidence>
<reference evidence="5" key="1">
    <citation type="submission" date="2020-05" db="EMBL/GenBank/DDBJ databases">
        <title>Mycena genomes resolve the evolution of fungal bioluminescence.</title>
        <authorList>
            <person name="Tsai I.J."/>
        </authorList>
    </citation>
    <scope>NUCLEOTIDE SEQUENCE</scope>
    <source>
        <strain evidence="5">CCC161011</strain>
    </source>
</reference>
<comment type="caution">
    <text evidence="5">The sequence shown here is derived from an EMBL/GenBank/DDBJ whole genome shotgun (WGS) entry which is preliminary data.</text>
</comment>
<dbReference type="InterPro" id="IPR029058">
    <property type="entry name" value="AB_hydrolase_fold"/>
</dbReference>
<evidence type="ECO:0000256" key="2">
    <source>
        <dbReference type="ARBA" id="ARBA00022801"/>
    </source>
</evidence>
<feature type="domain" description="Carboxylesterase type B" evidence="4">
    <location>
        <begin position="31"/>
        <end position="507"/>
    </location>
</feature>
<evidence type="ECO:0000313" key="5">
    <source>
        <dbReference type="EMBL" id="KAF7365814.1"/>
    </source>
</evidence>
<accession>A0A8H7D853</accession>